<protein>
    <submittedName>
        <fullName evidence="1">Uncharacterized protein</fullName>
    </submittedName>
</protein>
<dbReference type="RefSeq" id="WP_107584792.1">
    <property type="nucleotide sequence ID" value="NZ_PZJJ01000011.1"/>
</dbReference>
<sequence length="104" mass="12661">MEPIAVHPYYKVEREVTPIEQKSIEYERMLYLYEDKLVTHRREFPAEQIFDISYREIRHGEALLYLHTSRGVFSYTIKEDPSEFIKAFKELEKRILAREAEKYD</sequence>
<dbReference type="OrthoDB" id="2691759at2"/>
<evidence type="ECO:0000313" key="2">
    <source>
        <dbReference type="Proteomes" id="UP000240509"/>
    </source>
</evidence>
<gene>
    <name evidence="1" type="ORF">C6Y45_08405</name>
</gene>
<dbReference type="Proteomes" id="UP000240509">
    <property type="component" value="Unassembled WGS sequence"/>
</dbReference>
<name>A0A2T4U6H0_9BACI</name>
<dbReference type="AlphaFoldDB" id="A0A2T4U6H0"/>
<reference evidence="1 2" key="1">
    <citation type="submission" date="2018-03" db="EMBL/GenBank/DDBJ databases">
        <title>Alkalicoccus saliphilus sp. nov., isolated from a mineral pool.</title>
        <authorList>
            <person name="Zhao B."/>
        </authorList>
    </citation>
    <scope>NUCLEOTIDE SEQUENCE [LARGE SCALE GENOMIC DNA]</scope>
    <source>
        <strain evidence="1 2">6AG</strain>
    </source>
</reference>
<keyword evidence="2" id="KW-1185">Reference proteome</keyword>
<evidence type="ECO:0000313" key="1">
    <source>
        <dbReference type="EMBL" id="PTL38992.1"/>
    </source>
</evidence>
<proteinExistence type="predicted"/>
<accession>A0A2T4U6H0</accession>
<dbReference type="EMBL" id="PZJJ01000011">
    <property type="protein sequence ID" value="PTL38992.1"/>
    <property type="molecule type" value="Genomic_DNA"/>
</dbReference>
<organism evidence="1 2">
    <name type="scientific">Alkalicoccus saliphilus</name>
    <dbReference type="NCBI Taxonomy" id="200989"/>
    <lineage>
        <taxon>Bacteria</taxon>
        <taxon>Bacillati</taxon>
        <taxon>Bacillota</taxon>
        <taxon>Bacilli</taxon>
        <taxon>Bacillales</taxon>
        <taxon>Bacillaceae</taxon>
        <taxon>Alkalicoccus</taxon>
    </lineage>
</organism>
<comment type="caution">
    <text evidence="1">The sequence shown here is derived from an EMBL/GenBank/DDBJ whole genome shotgun (WGS) entry which is preliminary data.</text>
</comment>